<feature type="region of interest" description="Disordered" evidence="1">
    <location>
        <begin position="536"/>
        <end position="569"/>
    </location>
</feature>
<evidence type="ECO:0000313" key="4">
    <source>
        <dbReference type="Proteomes" id="UP001324427"/>
    </source>
</evidence>
<dbReference type="EMBL" id="JAVFHQ010000072">
    <property type="protein sequence ID" value="KAK4540207.1"/>
    <property type="molecule type" value="Genomic_DNA"/>
</dbReference>
<protein>
    <recommendedName>
        <fullName evidence="2">5'-3' DNA helicase ZGRF1-like N-terminal domain-containing protein</fullName>
    </recommendedName>
</protein>
<feature type="region of interest" description="Disordered" evidence="1">
    <location>
        <begin position="742"/>
        <end position="768"/>
    </location>
</feature>
<keyword evidence="4" id="KW-1185">Reference proteome</keyword>
<comment type="caution">
    <text evidence="3">The sequence shown here is derived from an EMBL/GenBank/DDBJ whole genome shotgun (WGS) entry which is preliminary data.</text>
</comment>
<dbReference type="Pfam" id="PF10382">
    <property type="entry name" value="ZGRF1-like_N"/>
    <property type="match status" value="1"/>
</dbReference>
<feature type="compositionally biased region" description="Basic and acidic residues" evidence="1">
    <location>
        <begin position="356"/>
        <end position="377"/>
    </location>
</feature>
<feature type="compositionally biased region" description="Basic and acidic residues" evidence="1">
    <location>
        <begin position="481"/>
        <end position="496"/>
    </location>
</feature>
<feature type="region of interest" description="Disordered" evidence="1">
    <location>
        <begin position="96"/>
        <end position="523"/>
    </location>
</feature>
<proteinExistence type="predicted"/>
<feature type="compositionally biased region" description="Basic and acidic residues" evidence="1">
    <location>
        <begin position="685"/>
        <end position="695"/>
    </location>
</feature>
<feature type="compositionally biased region" description="Basic and acidic residues" evidence="1">
    <location>
        <begin position="454"/>
        <end position="468"/>
    </location>
</feature>
<dbReference type="AlphaFoldDB" id="A0AAV9J726"/>
<evidence type="ECO:0000313" key="3">
    <source>
        <dbReference type="EMBL" id="KAK4540207.1"/>
    </source>
</evidence>
<dbReference type="GO" id="GO:0005634">
    <property type="term" value="C:nucleus"/>
    <property type="evidence" value="ECO:0007669"/>
    <property type="project" value="TreeGrafter"/>
</dbReference>
<dbReference type="GO" id="GO:0035861">
    <property type="term" value="C:site of double-strand break"/>
    <property type="evidence" value="ECO:0007669"/>
    <property type="project" value="TreeGrafter"/>
</dbReference>
<feature type="compositionally biased region" description="Basic and acidic residues" evidence="1">
    <location>
        <begin position="98"/>
        <end position="109"/>
    </location>
</feature>
<feature type="region of interest" description="Disordered" evidence="1">
    <location>
        <begin position="789"/>
        <end position="814"/>
    </location>
</feature>
<feature type="compositionally biased region" description="Basic and acidic residues" evidence="1">
    <location>
        <begin position="332"/>
        <end position="345"/>
    </location>
</feature>
<evidence type="ECO:0000259" key="2">
    <source>
        <dbReference type="Pfam" id="PF10382"/>
    </source>
</evidence>
<dbReference type="PANTHER" id="PTHR28535">
    <property type="entry name" value="ZINC FINGER GRF-TYPE CONTAINING 1"/>
    <property type="match status" value="1"/>
</dbReference>
<reference evidence="3 4" key="1">
    <citation type="submission" date="2021-11" db="EMBL/GenBank/DDBJ databases">
        <title>Black yeast isolated from Biological Soil Crust.</title>
        <authorList>
            <person name="Kurbessoian T."/>
        </authorList>
    </citation>
    <scope>NUCLEOTIDE SEQUENCE [LARGE SCALE GENOMIC DNA]</scope>
    <source>
        <strain evidence="3 4">CCFEE 5522</strain>
    </source>
</reference>
<organism evidence="3 4">
    <name type="scientific">Oleoguttula mirabilis</name>
    <dbReference type="NCBI Taxonomy" id="1507867"/>
    <lineage>
        <taxon>Eukaryota</taxon>
        <taxon>Fungi</taxon>
        <taxon>Dikarya</taxon>
        <taxon>Ascomycota</taxon>
        <taxon>Pezizomycotina</taxon>
        <taxon>Dothideomycetes</taxon>
        <taxon>Dothideomycetidae</taxon>
        <taxon>Mycosphaerellales</taxon>
        <taxon>Teratosphaeriaceae</taxon>
        <taxon>Oleoguttula</taxon>
    </lineage>
</organism>
<evidence type="ECO:0000256" key="1">
    <source>
        <dbReference type="SAM" id="MobiDB-lite"/>
    </source>
</evidence>
<feature type="region of interest" description="Disordered" evidence="1">
    <location>
        <begin position="665"/>
        <end position="727"/>
    </location>
</feature>
<feature type="compositionally biased region" description="Polar residues" evidence="1">
    <location>
        <begin position="292"/>
        <end position="318"/>
    </location>
</feature>
<dbReference type="PANTHER" id="PTHR28535:SF1">
    <property type="entry name" value="PROTEIN ZGRF1"/>
    <property type="match status" value="1"/>
</dbReference>
<dbReference type="GO" id="GO:0006302">
    <property type="term" value="P:double-strand break repair"/>
    <property type="evidence" value="ECO:0007669"/>
    <property type="project" value="TreeGrafter"/>
</dbReference>
<sequence>MTAAVYRSTPSFSLPQTQNSALVLEFNCLYTHDIRRKQKRWQDGFLRYHTFNKRVMLYDVPRNFIGDTHWKADEALQDGDEVTLEKGGVRVQVAEAVGKTETDLTELRKSRTKSSSERGSSPPARGPQTPAPRVGNVSSSRAPTQLKHRSLNALLGTPRGPIGKAGLPAKSPFELRHANPENENEEWEQGRPPKRRRMENPAAWNVTRTTTANPTPEARNETPLWARTADAAKQKKKQKAPLPLGQKSLATRDVVDLREDEPEPERFLPGFSSDALVPPSSPLRMPAPVGKQQKSVRSSSPAFQTQQAPTKRPTTATHDSSEKIAAPPPNDDANHRRASAERSPKDAAPVVGQDHLSQRSDVESPKAHRSDPADTPRLRTKPAANKPSSTIKGSILRISATAPKKKTLVCQEQLGTKPRRISSTNTEAAADRLLDAASEDEEEDRPQAKTQRQLLEERLTRIGKKEVEGQTAAEPTRGRAKTAEKRAEPDRQRDDDMPASGLQAPSALQLDAASAKLPQAKTQRQLLKDRLARISHKAAAKPATEPPQPTSPEVEVETDTINVGLSNPVGDDEARLVAEARRAQSALQLAELDRMILLAEADSVSPQRKRVKETSIEDDLDGTVAVLKGVQACSDADEIMKSAPAPAPAPTRKTLGVGRREIRTSAQSCFQKPTDAEPESPPLPQREDRQFRRVVSETTNTNNDTTAAVPKRIPGAPMRFTPSPSKKQRTAIIIQPQINTNTATSPASKIRPDGRPAPRPMSTTAPKKPFQRAVSLNMATTGTSAVLLARPFQPPKPPSVSSREGLEAPEEDVAPLAEPWSREAFDLFAWRPPGWCEERWCLSDVQDMDREEAEGGGGQIG</sequence>
<dbReference type="InterPro" id="IPR052800">
    <property type="entry name" value="DNA_Repair_Helicase_ZGRF1"/>
</dbReference>
<dbReference type="Proteomes" id="UP001324427">
    <property type="component" value="Unassembled WGS sequence"/>
</dbReference>
<accession>A0AAV9J726</accession>
<gene>
    <name evidence="3" type="ORF">LTR36_009705</name>
</gene>
<feature type="domain" description="5'-3' DNA helicase ZGRF1-like N-terminal" evidence="2">
    <location>
        <begin position="23"/>
        <end position="104"/>
    </location>
</feature>
<dbReference type="InterPro" id="IPR018838">
    <property type="entry name" value="ZGRF1-like_N"/>
</dbReference>
<name>A0AAV9J726_9PEZI</name>